<feature type="region of interest" description="Disordered" evidence="1">
    <location>
        <begin position="17"/>
        <end position="50"/>
    </location>
</feature>
<name>A0A4Y2TVD4_ARAVE</name>
<keyword evidence="3" id="KW-1185">Reference proteome</keyword>
<evidence type="ECO:0000256" key="1">
    <source>
        <dbReference type="SAM" id="MobiDB-lite"/>
    </source>
</evidence>
<gene>
    <name evidence="2" type="ORF">AVEN_217426_1</name>
</gene>
<accession>A0A4Y2TVD4</accession>
<comment type="caution">
    <text evidence="2">The sequence shown here is derived from an EMBL/GenBank/DDBJ whole genome shotgun (WGS) entry which is preliminary data.</text>
</comment>
<evidence type="ECO:0000313" key="3">
    <source>
        <dbReference type="Proteomes" id="UP000499080"/>
    </source>
</evidence>
<evidence type="ECO:0000313" key="2">
    <source>
        <dbReference type="EMBL" id="GBO04595.1"/>
    </source>
</evidence>
<dbReference type="AlphaFoldDB" id="A0A4Y2TVD4"/>
<sequence>MSTVISILQNSIGACRSLPNGRPNWPSGKVSTPVTEGLARNPIPPEDSPQ</sequence>
<organism evidence="2 3">
    <name type="scientific">Araneus ventricosus</name>
    <name type="common">Orbweaver spider</name>
    <name type="synonym">Epeira ventricosa</name>
    <dbReference type="NCBI Taxonomy" id="182803"/>
    <lineage>
        <taxon>Eukaryota</taxon>
        <taxon>Metazoa</taxon>
        <taxon>Ecdysozoa</taxon>
        <taxon>Arthropoda</taxon>
        <taxon>Chelicerata</taxon>
        <taxon>Arachnida</taxon>
        <taxon>Araneae</taxon>
        <taxon>Araneomorphae</taxon>
        <taxon>Entelegynae</taxon>
        <taxon>Araneoidea</taxon>
        <taxon>Araneidae</taxon>
        <taxon>Araneus</taxon>
    </lineage>
</organism>
<feature type="non-terminal residue" evidence="2">
    <location>
        <position position="50"/>
    </location>
</feature>
<protein>
    <submittedName>
        <fullName evidence="2">Uncharacterized protein</fullName>
    </submittedName>
</protein>
<proteinExistence type="predicted"/>
<dbReference type="Proteomes" id="UP000499080">
    <property type="component" value="Unassembled WGS sequence"/>
</dbReference>
<dbReference type="EMBL" id="BGPR01031477">
    <property type="protein sequence ID" value="GBO04595.1"/>
    <property type="molecule type" value="Genomic_DNA"/>
</dbReference>
<reference evidence="2 3" key="1">
    <citation type="journal article" date="2019" name="Sci. Rep.">
        <title>Orb-weaving spider Araneus ventricosus genome elucidates the spidroin gene catalogue.</title>
        <authorList>
            <person name="Kono N."/>
            <person name="Nakamura H."/>
            <person name="Ohtoshi R."/>
            <person name="Moran D.A.P."/>
            <person name="Shinohara A."/>
            <person name="Yoshida Y."/>
            <person name="Fujiwara M."/>
            <person name="Mori M."/>
            <person name="Tomita M."/>
            <person name="Arakawa K."/>
        </authorList>
    </citation>
    <scope>NUCLEOTIDE SEQUENCE [LARGE SCALE GENOMIC DNA]</scope>
</reference>